<dbReference type="EMBL" id="JBHSDT010000004">
    <property type="protein sequence ID" value="MFC4402438.1"/>
    <property type="molecule type" value="Genomic_DNA"/>
</dbReference>
<dbReference type="Proteomes" id="UP001595882">
    <property type="component" value="Unassembled WGS sequence"/>
</dbReference>
<organism evidence="1 2">
    <name type="scientific">Gracilibacillus xinjiangensis</name>
    <dbReference type="NCBI Taxonomy" id="1193282"/>
    <lineage>
        <taxon>Bacteria</taxon>
        <taxon>Bacillati</taxon>
        <taxon>Bacillota</taxon>
        <taxon>Bacilli</taxon>
        <taxon>Bacillales</taxon>
        <taxon>Bacillaceae</taxon>
        <taxon>Gracilibacillus</taxon>
    </lineage>
</organism>
<proteinExistence type="predicted"/>
<evidence type="ECO:0000313" key="2">
    <source>
        <dbReference type="Proteomes" id="UP001595882"/>
    </source>
</evidence>
<gene>
    <name evidence="1" type="ORF">ACFOY7_05075</name>
</gene>
<name>A0ABV8WTL0_9BACI</name>
<sequence>MRGKEMFALQLECTMLFQSNPYMNETVEGIVTLLGSQKEKILPVIESLVKQGIIQNLSDNDIPRYSYCEPAINPMGEMEKA</sequence>
<comment type="caution">
    <text evidence="1">The sequence shown here is derived from an EMBL/GenBank/DDBJ whole genome shotgun (WGS) entry which is preliminary data.</text>
</comment>
<accession>A0ABV8WTL0</accession>
<evidence type="ECO:0008006" key="3">
    <source>
        <dbReference type="Google" id="ProtNLM"/>
    </source>
</evidence>
<reference evidence="2" key="1">
    <citation type="journal article" date="2019" name="Int. J. Syst. Evol. Microbiol.">
        <title>The Global Catalogue of Microorganisms (GCM) 10K type strain sequencing project: providing services to taxonomists for standard genome sequencing and annotation.</title>
        <authorList>
            <consortium name="The Broad Institute Genomics Platform"/>
            <consortium name="The Broad Institute Genome Sequencing Center for Infectious Disease"/>
            <person name="Wu L."/>
            <person name="Ma J."/>
        </authorList>
    </citation>
    <scope>NUCLEOTIDE SEQUENCE [LARGE SCALE GENOMIC DNA]</scope>
    <source>
        <strain evidence="2">CCUG 37865</strain>
    </source>
</reference>
<protein>
    <recommendedName>
        <fullName evidence="3">MarR family transcriptional regulator</fullName>
    </recommendedName>
</protein>
<keyword evidence="2" id="KW-1185">Reference proteome</keyword>
<dbReference type="RefSeq" id="WP_390250028.1">
    <property type="nucleotide sequence ID" value="NZ_JBHSDT010000004.1"/>
</dbReference>
<evidence type="ECO:0000313" key="1">
    <source>
        <dbReference type="EMBL" id="MFC4402438.1"/>
    </source>
</evidence>